<evidence type="ECO:0000313" key="5">
    <source>
        <dbReference type="EMBL" id="MPY39261.1"/>
    </source>
</evidence>
<dbReference type="GO" id="GO:0003700">
    <property type="term" value="F:DNA-binding transcription factor activity"/>
    <property type="evidence" value="ECO:0007669"/>
    <property type="project" value="InterPro"/>
</dbReference>
<dbReference type="CDD" id="cd07377">
    <property type="entry name" value="WHTH_GntR"/>
    <property type="match status" value="1"/>
</dbReference>
<dbReference type="SUPFAM" id="SSF48008">
    <property type="entry name" value="GntR ligand-binding domain-like"/>
    <property type="match status" value="1"/>
</dbReference>
<dbReference type="Pfam" id="PF07729">
    <property type="entry name" value="FCD"/>
    <property type="match status" value="1"/>
</dbReference>
<dbReference type="Gene3D" id="1.20.120.530">
    <property type="entry name" value="GntR ligand-binding domain-like"/>
    <property type="match status" value="1"/>
</dbReference>
<dbReference type="PRINTS" id="PR00035">
    <property type="entry name" value="HTHGNTR"/>
</dbReference>
<gene>
    <name evidence="5" type="ORF">FNH04_04770</name>
</gene>
<dbReference type="Proteomes" id="UP000326979">
    <property type="component" value="Unassembled WGS sequence"/>
</dbReference>
<dbReference type="GO" id="GO:0003677">
    <property type="term" value="F:DNA binding"/>
    <property type="evidence" value="ECO:0007669"/>
    <property type="project" value="UniProtKB-KW"/>
</dbReference>
<dbReference type="Pfam" id="PF00392">
    <property type="entry name" value="GntR"/>
    <property type="match status" value="1"/>
</dbReference>
<keyword evidence="2" id="KW-0238">DNA-binding</keyword>
<keyword evidence="1" id="KW-0805">Transcription regulation</keyword>
<dbReference type="EMBL" id="VJZE01000016">
    <property type="protein sequence ID" value="MPY39261.1"/>
    <property type="molecule type" value="Genomic_DNA"/>
</dbReference>
<comment type="caution">
    <text evidence="5">The sequence shown here is derived from an EMBL/GenBank/DDBJ whole genome shotgun (WGS) entry which is preliminary data.</text>
</comment>
<reference evidence="5 6" key="1">
    <citation type="submission" date="2019-07" db="EMBL/GenBank/DDBJ databases">
        <title>New species of Amycolatopsis and Streptomyces.</title>
        <authorList>
            <person name="Duangmal K."/>
            <person name="Teo W.F.A."/>
            <person name="Lipun K."/>
        </authorList>
    </citation>
    <scope>NUCLEOTIDE SEQUENCE [LARGE SCALE GENOMIC DNA]</scope>
    <source>
        <strain evidence="5 6">TISTR 2346</strain>
    </source>
</reference>
<dbReference type="PANTHER" id="PTHR43537">
    <property type="entry name" value="TRANSCRIPTIONAL REGULATOR, GNTR FAMILY"/>
    <property type="match status" value="1"/>
</dbReference>
<dbReference type="InterPro" id="IPR036390">
    <property type="entry name" value="WH_DNA-bd_sf"/>
</dbReference>
<organism evidence="5 6">
    <name type="scientific">Streptomyces phyllanthi</name>
    <dbReference type="NCBI Taxonomy" id="1803180"/>
    <lineage>
        <taxon>Bacteria</taxon>
        <taxon>Bacillati</taxon>
        <taxon>Actinomycetota</taxon>
        <taxon>Actinomycetes</taxon>
        <taxon>Kitasatosporales</taxon>
        <taxon>Streptomycetaceae</taxon>
        <taxon>Streptomyces</taxon>
    </lineage>
</organism>
<dbReference type="SMART" id="SM00345">
    <property type="entry name" value="HTH_GNTR"/>
    <property type="match status" value="1"/>
</dbReference>
<dbReference type="InterPro" id="IPR008920">
    <property type="entry name" value="TF_FadR/GntR_C"/>
</dbReference>
<dbReference type="AlphaFoldDB" id="A0A5N8VVG0"/>
<dbReference type="SMART" id="SM00895">
    <property type="entry name" value="FCD"/>
    <property type="match status" value="1"/>
</dbReference>
<evidence type="ECO:0000313" key="6">
    <source>
        <dbReference type="Proteomes" id="UP000326979"/>
    </source>
</evidence>
<sequence length="264" mass="27782">MAQGTEDAETVPSTGSIRFAALLGSAEPEGFSRADQAAHQLETAITVGLFRDGERLPSEPELASRLGVSTITLRQALASLRSRGIITTKRGRGGGSIVSDGAVRSPQDLARRLRAMSTEELRDLGDISAAVASASARLAATRADDQDIQRLRSLAEEFRQASDLDALRRTDSRFHIGLGVAAQSRRLTAATVQVQGEFAPLLWAPATHLAHTGTAADEHLGIVDAIAAGDAERAQALAIAHSERDAEAVVDAHLELVLADPTDG</sequence>
<keyword evidence="3" id="KW-0804">Transcription</keyword>
<dbReference type="SUPFAM" id="SSF46785">
    <property type="entry name" value="Winged helix' DNA-binding domain"/>
    <property type="match status" value="1"/>
</dbReference>
<name>A0A5N8VVG0_9ACTN</name>
<dbReference type="OrthoDB" id="9784718at2"/>
<evidence type="ECO:0000256" key="1">
    <source>
        <dbReference type="ARBA" id="ARBA00023015"/>
    </source>
</evidence>
<dbReference type="RefSeq" id="WP_152780624.1">
    <property type="nucleotide sequence ID" value="NZ_BAABEQ010000083.1"/>
</dbReference>
<accession>A0A5N8VVG0</accession>
<dbReference type="InterPro" id="IPR000524">
    <property type="entry name" value="Tscrpt_reg_HTH_GntR"/>
</dbReference>
<dbReference type="PANTHER" id="PTHR43537:SF24">
    <property type="entry name" value="GLUCONATE OPERON TRANSCRIPTIONAL REPRESSOR"/>
    <property type="match status" value="1"/>
</dbReference>
<dbReference type="PROSITE" id="PS50949">
    <property type="entry name" value="HTH_GNTR"/>
    <property type="match status" value="1"/>
</dbReference>
<evidence type="ECO:0000256" key="2">
    <source>
        <dbReference type="ARBA" id="ARBA00023125"/>
    </source>
</evidence>
<evidence type="ECO:0000256" key="3">
    <source>
        <dbReference type="ARBA" id="ARBA00023163"/>
    </source>
</evidence>
<evidence type="ECO:0000259" key="4">
    <source>
        <dbReference type="PROSITE" id="PS50949"/>
    </source>
</evidence>
<feature type="domain" description="HTH gntR-type" evidence="4">
    <location>
        <begin position="31"/>
        <end position="101"/>
    </location>
</feature>
<dbReference type="InterPro" id="IPR036388">
    <property type="entry name" value="WH-like_DNA-bd_sf"/>
</dbReference>
<dbReference type="InterPro" id="IPR011711">
    <property type="entry name" value="GntR_C"/>
</dbReference>
<keyword evidence="6" id="KW-1185">Reference proteome</keyword>
<proteinExistence type="predicted"/>
<protein>
    <submittedName>
        <fullName evidence="5">FadR family transcriptional regulator</fullName>
    </submittedName>
</protein>
<dbReference type="Gene3D" id="1.10.10.10">
    <property type="entry name" value="Winged helix-like DNA-binding domain superfamily/Winged helix DNA-binding domain"/>
    <property type="match status" value="1"/>
</dbReference>